<dbReference type="InterPro" id="IPR011050">
    <property type="entry name" value="Pectin_lyase_fold/virulence"/>
</dbReference>
<dbReference type="InterPro" id="IPR012334">
    <property type="entry name" value="Pectin_lyas_fold"/>
</dbReference>
<dbReference type="EMBL" id="JXRA01000008">
    <property type="protein sequence ID" value="KIO78628.1"/>
    <property type="molecule type" value="Genomic_DNA"/>
</dbReference>
<organism evidence="2 3">
    <name type="scientific">Pedobacter lusitanus</name>
    <dbReference type="NCBI Taxonomy" id="1503925"/>
    <lineage>
        <taxon>Bacteria</taxon>
        <taxon>Pseudomonadati</taxon>
        <taxon>Bacteroidota</taxon>
        <taxon>Sphingobacteriia</taxon>
        <taxon>Sphingobacteriales</taxon>
        <taxon>Sphingobacteriaceae</taxon>
        <taxon>Pedobacter</taxon>
    </lineage>
</organism>
<dbReference type="STRING" id="1503925.TH53_02465"/>
<dbReference type="Proteomes" id="UP000032049">
    <property type="component" value="Unassembled WGS sequence"/>
</dbReference>
<name>A0A0D0FA09_9SPHI</name>
<feature type="domain" description="Right handed beta helix" evidence="1">
    <location>
        <begin position="130"/>
        <end position="286"/>
    </location>
</feature>
<reference evidence="2 3" key="1">
    <citation type="submission" date="2015-01" db="EMBL/GenBank/DDBJ databases">
        <title>Draft genome sequence of Pedobacter sp. NL19 isolated from sludge of an effluent treatment pond in an abandoned uranium mine.</title>
        <authorList>
            <person name="Santos T."/>
            <person name="Caetano T."/>
            <person name="Covas C."/>
            <person name="Cruz A."/>
            <person name="Mendo S."/>
        </authorList>
    </citation>
    <scope>NUCLEOTIDE SEQUENCE [LARGE SCALE GENOMIC DNA]</scope>
    <source>
        <strain evidence="2 3">NL19</strain>
    </source>
</reference>
<gene>
    <name evidence="2" type="ORF">TH53_02465</name>
</gene>
<evidence type="ECO:0000259" key="1">
    <source>
        <dbReference type="Pfam" id="PF13229"/>
    </source>
</evidence>
<dbReference type="AlphaFoldDB" id="A0A0D0FA09"/>
<dbReference type="Pfam" id="PF13229">
    <property type="entry name" value="Beta_helix"/>
    <property type="match status" value="1"/>
</dbReference>
<protein>
    <recommendedName>
        <fullName evidence="1">Right handed beta helix domain-containing protein</fullName>
    </recommendedName>
</protein>
<dbReference type="SUPFAM" id="SSF51126">
    <property type="entry name" value="Pectin lyase-like"/>
    <property type="match status" value="1"/>
</dbReference>
<dbReference type="Gene3D" id="2.160.20.10">
    <property type="entry name" value="Single-stranded right-handed beta-helix, Pectin lyase-like"/>
    <property type="match status" value="1"/>
</dbReference>
<dbReference type="InterPro" id="IPR006626">
    <property type="entry name" value="PbH1"/>
</dbReference>
<comment type="caution">
    <text evidence="2">The sequence shown here is derived from an EMBL/GenBank/DDBJ whole genome shotgun (WGS) entry which is preliminary data.</text>
</comment>
<dbReference type="InterPro" id="IPR039448">
    <property type="entry name" value="Beta_helix"/>
</dbReference>
<evidence type="ECO:0000313" key="3">
    <source>
        <dbReference type="Proteomes" id="UP000032049"/>
    </source>
</evidence>
<accession>A0A0D0FA09</accession>
<keyword evidence="3" id="KW-1185">Reference proteome</keyword>
<dbReference type="SMART" id="SM00710">
    <property type="entry name" value="PbH1"/>
    <property type="match status" value="7"/>
</dbReference>
<proteinExistence type="predicted"/>
<sequence length="434" mass="47940">MSFGQQSVAKVLNVKDFGARGNGITDDYIPIQKCIDEALKNQKSKVIFPPGKYIISKGLVAHYIANDLEISGQVQNNIYPTVSCINPVSVLSIRGYLEPESIGTVSINNLNIKGAFGKFPYSKSNRFVNGNQWYSGISVTDKKSAIVKNVNISDIYGEGLYISTTKQVDIPLKARFNNVSVLDCKVINCWGYNPKSDDYGDGIYIADVSSAIIKNNLIQNNFSVTKQLGRCGIVIEFMAENCIVSGNKIFGYDRGIHLEADYGNHTISQNVISGSDMGIVLFNSSIPGQNKPVKIIGNTVSNDGFPRLNGLKRTRDIQAISDRSLLNFEAANNSRAGSLIENNTFIISGNYDYFSNTIVNIKADGLVIRNNKYEVRQPEKLKYPILYNNYSNSIPANDSFKGIRILKFKAKSKVEIDKVKRTNNLSSATLETNL</sequence>
<evidence type="ECO:0000313" key="2">
    <source>
        <dbReference type="EMBL" id="KIO78628.1"/>
    </source>
</evidence>